<dbReference type="Proteomes" id="UP000321717">
    <property type="component" value="Unassembled WGS sequence"/>
</dbReference>
<dbReference type="RefSeq" id="WP_147182377.1">
    <property type="nucleotide sequence ID" value="NZ_BJZP01000058.1"/>
</dbReference>
<reference evidence="4 5" key="1">
    <citation type="submission" date="2019-07" db="EMBL/GenBank/DDBJ databases">
        <title>Whole genome shotgun sequence of Rhizobium naphthalenivorans NBRC 107585.</title>
        <authorList>
            <person name="Hosoyama A."/>
            <person name="Uohara A."/>
            <person name="Ohji S."/>
            <person name="Ichikawa N."/>
        </authorList>
    </citation>
    <scope>NUCLEOTIDE SEQUENCE [LARGE SCALE GENOMIC DNA]</scope>
    <source>
        <strain evidence="4 5">NBRC 107585</strain>
    </source>
</reference>
<dbReference type="InterPro" id="IPR011053">
    <property type="entry name" value="Single_hybrid_motif"/>
</dbReference>
<dbReference type="SUPFAM" id="SSF51230">
    <property type="entry name" value="Single hybrid motif"/>
    <property type="match status" value="1"/>
</dbReference>
<comment type="cofactor">
    <cofactor evidence="1">
        <name>(R)-lipoate</name>
        <dbReference type="ChEBI" id="CHEBI:83088"/>
    </cofactor>
</comment>
<dbReference type="OrthoDB" id="7363068at2"/>
<keyword evidence="2" id="KW-0450">Lipoyl</keyword>
<dbReference type="AlphaFoldDB" id="A0A512HQ65"/>
<evidence type="ECO:0000256" key="1">
    <source>
        <dbReference type="ARBA" id="ARBA00001938"/>
    </source>
</evidence>
<feature type="domain" description="Lipoyl-binding" evidence="3">
    <location>
        <begin position="18"/>
        <end position="77"/>
    </location>
</feature>
<organism evidence="4 5">
    <name type="scientific">Ciceribacter naphthalenivorans</name>
    <dbReference type="NCBI Taxonomy" id="1118451"/>
    <lineage>
        <taxon>Bacteria</taxon>
        <taxon>Pseudomonadati</taxon>
        <taxon>Pseudomonadota</taxon>
        <taxon>Alphaproteobacteria</taxon>
        <taxon>Hyphomicrobiales</taxon>
        <taxon>Rhizobiaceae</taxon>
        <taxon>Ciceribacter</taxon>
    </lineage>
</organism>
<dbReference type="EMBL" id="BJZP01000058">
    <property type="protein sequence ID" value="GEO87591.1"/>
    <property type="molecule type" value="Genomic_DNA"/>
</dbReference>
<name>A0A512HQ65_9HYPH</name>
<evidence type="ECO:0000259" key="3">
    <source>
        <dbReference type="Pfam" id="PF00364"/>
    </source>
</evidence>
<evidence type="ECO:0000313" key="4">
    <source>
        <dbReference type="EMBL" id="GEO87591.1"/>
    </source>
</evidence>
<accession>A0A512HQ65</accession>
<comment type="caution">
    <text evidence="4">The sequence shown here is derived from an EMBL/GenBank/DDBJ whole genome shotgun (WGS) entry which is preliminary data.</text>
</comment>
<keyword evidence="5" id="KW-1185">Reference proteome</keyword>
<proteinExistence type="predicted"/>
<dbReference type="Gene3D" id="2.40.50.100">
    <property type="match status" value="1"/>
</dbReference>
<dbReference type="Pfam" id="PF00364">
    <property type="entry name" value="Biotin_lipoyl"/>
    <property type="match status" value="1"/>
</dbReference>
<protein>
    <recommendedName>
        <fullName evidence="3">Lipoyl-binding domain-containing protein</fullName>
    </recommendedName>
</protein>
<dbReference type="InterPro" id="IPR000089">
    <property type="entry name" value="Biotin_lipoyl"/>
</dbReference>
<evidence type="ECO:0000313" key="5">
    <source>
        <dbReference type="Proteomes" id="UP000321717"/>
    </source>
</evidence>
<dbReference type="InterPro" id="IPR003016">
    <property type="entry name" value="2-oxoA_DH_lipoyl-BS"/>
</dbReference>
<gene>
    <name evidence="4" type="ORF">RNA01_45230</name>
</gene>
<sequence length="80" mass="8341">MVEIRISSDLWDANVNPEGIIANWFYPDGSAVAAGATITELMVEKTTFDITAPSAGILHIAVPKDGVVKPGMVVGTIDAA</sequence>
<dbReference type="PROSITE" id="PS00189">
    <property type="entry name" value="LIPOYL"/>
    <property type="match status" value="1"/>
</dbReference>
<evidence type="ECO:0000256" key="2">
    <source>
        <dbReference type="ARBA" id="ARBA00022823"/>
    </source>
</evidence>